<evidence type="ECO:0000256" key="2">
    <source>
        <dbReference type="ARBA" id="ARBA00013064"/>
    </source>
</evidence>
<feature type="domain" description="Phosphotyrosine protein phosphatase I" evidence="5">
    <location>
        <begin position="1"/>
        <end position="151"/>
    </location>
</feature>
<dbReference type="Gene3D" id="3.40.50.2300">
    <property type="match status" value="1"/>
</dbReference>
<evidence type="ECO:0000256" key="3">
    <source>
        <dbReference type="ARBA" id="ARBA00022801"/>
    </source>
</evidence>
<keyword evidence="7" id="KW-1185">Reference proteome</keyword>
<organism evidence="6 7">
    <name type="scientific">Ornithinimicrobium cryptoxanthini</name>
    <dbReference type="NCBI Taxonomy" id="2934161"/>
    <lineage>
        <taxon>Bacteria</taxon>
        <taxon>Bacillati</taxon>
        <taxon>Actinomycetota</taxon>
        <taxon>Actinomycetes</taxon>
        <taxon>Micrococcales</taxon>
        <taxon>Ornithinimicrobiaceae</taxon>
        <taxon>Ornithinimicrobium</taxon>
    </lineage>
</organism>
<dbReference type="EC" id="3.1.3.48" evidence="2"/>
<dbReference type="SMART" id="SM00226">
    <property type="entry name" value="LMWPc"/>
    <property type="match status" value="1"/>
</dbReference>
<proteinExistence type="inferred from homology"/>
<evidence type="ECO:0000256" key="4">
    <source>
        <dbReference type="ARBA" id="ARBA00022912"/>
    </source>
</evidence>
<name>A0ABY4YI83_9MICO</name>
<evidence type="ECO:0000313" key="6">
    <source>
        <dbReference type="EMBL" id="USQ76394.1"/>
    </source>
</evidence>
<dbReference type="InterPro" id="IPR023485">
    <property type="entry name" value="Ptyr_pPase"/>
</dbReference>
<dbReference type="InterPro" id="IPR017867">
    <property type="entry name" value="Tyr_phospatase_low_mol_wt"/>
</dbReference>
<dbReference type="SUPFAM" id="SSF52788">
    <property type="entry name" value="Phosphotyrosine protein phosphatases I"/>
    <property type="match status" value="1"/>
</dbReference>
<dbReference type="InterPro" id="IPR050438">
    <property type="entry name" value="LMW_PTPase"/>
</dbReference>
<evidence type="ECO:0000256" key="1">
    <source>
        <dbReference type="ARBA" id="ARBA00011063"/>
    </source>
</evidence>
<dbReference type="RefSeq" id="WP_252621089.1">
    <property type="nucleotide sequence ID" value="NZ_CP099490.1"/>
</dbReference>
<keyword evidence="4" id="KW-0904">Protein phosphatase</keyword>
<dbReference type="CDD" id="cd16343">
    <property type="entry name" value="LMWPTP"/>
    <property type="match status" value="1"/>
</dbReference>
<dbReference type="PRINTS" id="PR00719">
    <property type="entry name" value="LMWPTPASE"/>
</dbReference>
<gene>
    <name evidence="6" type="ORF">NF557_00225</name>
</gene>
<dbReference type="PANTHER" id="PTHR11717">
    <property type="entry name" value="LOW MOLECULAR WEIGHT PROTEIN TYROSINE PHOSPHATASE"/>
    <property type="match status" value="1"/>
</dbReference>
<accession>A0ABY4YI83</accession>
<dbReference type="PANTHER" id="PTHR11717:SF7">
    <property type="entry name" value="LOW MOLECULAR WEIGHT PHOSPHOTYROSINE PROTEIN PHOSPHATASE"/>
    <property type="match status" value="1"/>
</dbReference>
<dbReference type="Proteomes" id="UP001056535">
    <property type="component" value="Chromosome"/>
</dbReference>
<sequence>MHIMTVCLGNICRSPAAESVLVHKLKEAGLDDVTVSSAGTADYHIGKRPHELSIAEGESRGYAFSSTALQFTADHFEEADLVLVMDGSNADNVRALARRPEDEAKVVRLGAFAPDAADGVRDVADPWGHSREAYLTMYDQVEEAVDGLVAALADGTVSQVIAATDNRRGGQR</sequence>
<dbReference type="InterPro" id="IPR036196">
    <property type="entry name" value="Ptyr_pPase_sf"/>
</dbReference>
<evidence type="ECO:0000313" key="7">
    <source>
        <dbReference type="Proteomes" id="UP001056535"/>
    </source>
</evidence>
<reference evidence="6" key="1">
    <citation type="submission" date="2022-06" db="EMBL/GenBank/DDBJ databases">
        <title>Ornithinimicrobium JY.X270.</title>
        <authorList>
            <person name="Huang Y."/>
        </authorList>
    </citation>
    <scope>NUCLEOTIDE SEQUENCE</scope>
    <source>
        <strain evidence="6">JY.X270</strain>
    </source>
</reference>
<dbReference type="EMBL" id="CP099490">
    <property type="protein sequence ID" value="USQ76394.1"/>
    <property type="molecule type" value="Genomic_DNA"/>
</dbReference>
<keyword evidence="3" id="KW-0378">Hydrolase</keyword>
<evidence type="ECO:0000259" key="5">
    <source>
        <dbReference type="SMART" id="SM00226"/>
    </source>
</evidence>
<dbReference type="Pfam" id="PF01451">
    <property type="entry name" value="LMWPc"/>
    <property type="match status" value="1"/>
</dbReference>
<comment type="similarity">
    <text evidence="1">Belongs to the low molecular weight phosphotyrosine protein phosphatase family.</text>
</comment>
<protein>
    <recommendedName>
        <fullName evidence="2">protein-tyrosine-phosphatase</fullName>
        <ecNumber evidence="2">3.1.3.48</ecNumber>
    </recommendedName>
</protein>